<comment type="caution">
    <text evidence="2">The sequence shown here is derived from an EMBL/GenBank/DDBJ whole genome shotgun (WGS) entry which is preliminary data.</text>
</comment>
<name>A0ABN8K691_9HYPH</name>
<dbReference type="EMBL" id="CAKXZT010000145">
    <property type="protein sequence ID" value="CAH2405783.1"/>
    <property type="molecule type" value="Genomic_DNA"/>
</dbReference>
<reference evidence="2 3" key="1">
    <citation type="submission" date="2022-03" db="EMBL/GenBank/DDBJ databases">
        <authorList>
            <person name="Brunel B."/>
        </authorList>
    </citation>
    <scope>NUCLEOTIDE SEQUENCE [LARGE SCALE GENOMIC DNA]</scope>
    <source>
        <strain evidence="2">STM5069sample</strain>
    </source>
</reference>
<dbReference type="RefSeq" id="WP_254020536.1">
    <property type="nucleotide sequence ID" value="NZ_CAKXZT010000145.1"/>
</dbReference>
<feature type="transmembrane region" description="Helical" evidence="1">
    <location>
        <begin position="174"/>
        <end position="197"/>
    </location>
</feature>
<accession>A0ABN8K691</accession>
<feature type="transmembrane region" description="Helical" evidence="1">
    <location>
        <begin position="143"/>
        <end position="167"/>
    </location>
</feature>
<feature type="transmembrane region" description="Helical" evidence="1">
    <location>
        <begin position="99"/>
        <end position="123"/>
    </location>
</feature>
<feature type="transmembrane region" description="Helical" evidence="1">
    <location>
        <begin position="28"/>
        <end position="45"/>
    </location>
</feature>
<evidence type="ECO:0008006" key="4">
    <source>
        <dbReference type="Google" id="ProtNLM"/>
    </source>
</evidence>
<proteinExistence type="predicted"/>
<gene>
    <name evidence="2" type="ORF">MES5069_490086</name>
</gene>
<feature type="transmembrane region" description="Helical" evidence="1">
    <location>
        <begin position="65"/>
        <end position="87"/>
    </location>
</feature>
<sequence>MTTSTTVMTSSTSAYGGAFWERLWRMSGINFLVCFIIAYVIYGYQPQVGASADTIVAFYEADRTRILIAAVISGMALLNLMWFAAAVRATLADAGQDGWGGAATTAGAMLGALFLLLVTIGAALAYSIAGSGNTALASGLNDFAWACVVFSSFPRAMLIMSSAFGFWRAGLISNALFAAGVAAIVLVLLGGTTWVSGGFWAPDGAYSRFVSPVIGLVWMLVVSRVLLTRTPAMGAGW</sequence>
<keyword evidence="1" id="KW-0812">Transmembrane</keyword>
<evidence type="ECO:0000256" key="1">
    <source>
        <dbReference type="SAM" id="Phobius"/>
    </source>
</evidence>
<keyword evidence="1" id="KW-0472">Membrane</keyword>
<protein>
    <recommendedName>
        <fullName evidence="4">DUF4386 family protein</fullName>
    </recommendedName>
</protein>
<dbReference type="Proteomes" id="UP001153050">
    <property type="component" value="Unassembled WGS sequence"/>
</dbReference>
<feature type="transmembrane region" description="Helical" evidence="1">
    <location>
        <begin position="209"/>
        <end position="227"/>
    </location>
</feature>
<evidence type="ECO:0000313" key="2">
    <source>
        <dbReference type="EMBL" id="CAH2405783.1"/>
    </source>
</evidence>
<evidence type="ECO:0000313" key="3">
    <source>
        <dbReference type="Proteomes" id="UP001153050"/>
    </source>
</evidence>
<keyword evidence="1" id="KW-1133">Transmembrane helix</keyword>
<keyword evidence="3" id="KW-1185">Reference proteome</keyword>
<organism evidence="2 3">
    <name type="scientific">Mesorhizobium escarrei</name>
    <dbReference type="NCBI Taxonomy" id="666018"/>
    <lineage>
        <taxon>Bacteria</taxon>
        <taxon>Pseudomonadati</taxon>
        <taxon>Pseudomonadota</taxon>
        <taxon>Alphaproteobacteria</taxon>
        <taxon>Hyphomicrobiales</taxon>
        <taxon>Phyllobacteriaceae</taxon>
        <taxon>Mesorhizobium</taxon>
    </lineage>
</organism>